<feature type="region of interest" description="Disordered" evidence="11">
    <location>
        <begin position="705"/>
        <end position="729"/>
    </location>
</feature>
<sequence length="729" mass="82939">MNPYTFDPTLFDFANFSNPIVNFDHRSWSSSADDDYEYKTDYGEASAVSRRNSPPKHRHDGKSPLPLGMDWSLPPPKWEGQNSVWPYDPHTGWSYCATIPSWILLQKPRGSDPVVFFRVEVGIQSPEGITTTREILQRFSDFLKLHSELKKEFPGKTLPPAPPRRILRMKSRTMLEERRCSLEEWMHKLLSDIDISRCVSVALFLELEAAARSSFYDDIQQNSDVNHSLRAVVPSSLLKSNSDISVFAECSSITSDNGNEFPDSISEIETLKSESKVRIGRDDITDFGVEASTSGQNITDAVEIPAKRDGMEYLANKEYYKFDGHARGLSSESVGSDLSTVKESEASNFGVANLFGEDNMDLAEGADASRTRDTLVSSDIHFSRDSLILPSFEQQKLIRVLNTVQRRLCTGKTDMEDLTARLNQEVAVRKFLATKVKDLEVEIETTRHNCKENMQQAALTEREKFTQMQWDVEEFRSRCLEMELKLKSEQDDKACVELAKASIIQGNEMLLQELGVAREQLEKLHEVHEELEVKSKADLKVLVKEVKSLRISQSELKQELSRLMKEKLELERTLQREKENMEQATTANAKLLHECEILRDRLQECSVNFLREEEDKLIVETSSTSDAINLLVTSDNRIGLLLAEAQLLAQDVENSASELDENHGSGSERTTADELRKMLTDSFVDNARLRMQLNSVIRHSLKTYAQSNKDDDEEETHPRKTALSQFLEM</sequence>
<dbReference type="OrthoDB" id="76516at2759"/>
<feature type="coiled-coil region" evidence="10">
    <location>
        <begin position="436"/>
        <end position="601"/>
    </location>
</feature>
<evidence type="ECO:0000256" key="10">
    <source>
        <dbReference type="SAM" id="Coils"/>
    </source>
</evidence>
<evidence type="ECO:0000256" key="9">
    <source>
        <dbReference type="ARBA" id="ARBA00055681"/>
    </source>
</evidence>
<dbReference type="InterPro" id="IPR001683">
    <property type="entry name" value="PX_dom"/>
</dbReference>
<evidence type="ECO:0000313" key="14">
    <source>
        <dbReference type="Proteomes" id="UP000593562"/>
    </source>
</evidence>
<evidence type="ECO:0000256" key="8">
    <source>
        <dbReference type="ARBA" id="ARBA00023136"/>
    </source>
</evidence>
<name>A0A7J7BYH1_TRIWF</name>
<accession>A0A7J7BYH1</accession>
<dbReference type="Pfam" id="PF00787">
    <property type="entry name" value="PX"/>
    <property type="match status" value="1"/>
</dbReference>
<dbReference type="GO" id="GO:0015031">
    <property type="term" value="P:protein transport"/>
    <property type="evidence" value="ECO:0007669"/>
    <property type="project" value="UniProtKB-KW"/>
</dbReference>
<feature type="region of interest" description="Disordered" evidence="11">
    <location>
        <begin position="43"/>
        <end position="66"/>
    </location>
</feature>
<evidence type="ECO:0000313" key="13">
    <source>
        <dbReference type="EMBL" id="KAF5726939.1"/>
    </source>
</evidence>
<keyword evidence="6" id="KW-0653">Protein transport</keyword>
<comment type="function">
    <text evidence="9">Acts as an effector of RABF2A and RABF2B. Involved in vacuolar transport of storage proteins. Regulates membrane trafficking to protein storage vacuoles (PSVs). Binds specifically to phosphatidylinositol 3-monophosphate (PtdIns3P).</text>
</comment>
<evidence type="ECO:0000259" key="12">
    <source>
        <dbReference type="PROSITE" id="PS50195"/>
    </source>
</evidence>
<evidence type="ECO:0000256" key="3">
    <source>
        <dbReference type="ARBA" id="ARBA00022448"/>
    </source>
</evidence>
<dbReference type="EMBL" id="JAAARO010000022">
    <property type="protein sequence ID" value="KAF5726939.1"/>
    <property type="molecule type" value="Genomic_DNA"/>
</dbReference>
<protein>
    <recommendedName>
        <fullName evidence="12">PX domain-containing protein</fullName>
    </recommendedName>
</protein>
<keyword evidence="5" id="KW-0967">Endosome</keyword>
<evidence type="ECO:0000256" key="1">
    <source>
        <dbReference type="ARBA" id="ARBA00004481"/>
    </source>
</evidence>
<dbReference type="Gene3D" id="3.30.1520.10">
    <property type="entry name" value="Phox-like domain"/>
    <property type="match status" value="1"/>
</dbReference>
<gene>
    <name evidence="13" type="ORF">HS088_TW22G00624</name>
</gene>
<evidence type="ECO:0000256" key="2">
    <source>
        <dbReference type="ARBA" id="ARBA00004514"/>
    </source>
</evidence>
<reference evidence="13 14" key="1">
    <citation type="journal article" date="2020" name="Nat. Commun.">
        <title>Genome of Tripterygium wilfordii and identification of cytochrome P450 involved in triptolide biosynthesis.</title>
        <authorList>
            <person name="Tu L."/>
            <person name="Su P."/>
            <person name="Zhang Z."/>
            <person name="Gao L."/>
            <person name="Wang J."/>
            <person name="Hu T."/>
            <person name="Zhou J."/>
            <person name="Zhang Y."/>
            <person name="Zhao Y."/>
            <person name="Liu Y."/>
            <person name="Song Y."/>
            <person name="Tong Y."/>
            <person name="Lu Y."/>
            <person name="Yang J."/>
            <person name="Xu C."/>
            <person name="Jia M."/>
            <person name="Peters R.J."/>
            <person name="Huang L."/>
            <person name="Gao W."/>
        </authorList>
    </citation>
    <scope>NUCLEOTIDE SEQUENCE [LARGE SCALE GENOMIC DNA]</scope>
    <source>
        <strain evidence="14">cv. XIE 37</strain>
        <tissue evidence="13">Leaf</tissue>
    </source>
</reference>
<keyword evidence="8" id="KW-0472">Membrane</keyword>
<proteinExistence type="predicted"/>
<comment type="caution">
    <text evidence="13">The sequence shown here is derived from an EMBL/GenBank/DDBJ whole genome shotgun (WGS) entry which is preliminary data.</text>
</comment>
<organism evidence="13 14">
    <name type="scientific">Tripterygium wilfordii</name>
    <name type="common">Thunder God vine</name>
    <dbReference type="NCBI Taxonomy" id="458696"/>
    <lineage>
        <taxon>Eukaryota</taxon>
        <taxon>Viridiplantae</taxon>
        <taxon>Streptophyta</taxon>
        <taxon>Embryophyta</taxon>
        <taxon>Tracheophyta</taxon>
        <taxon>Spermatophyta</taxon>
        <taxon>Magnoliopsida</taxon>
        <taxon>eudicotyledons</taxon>
        <taxon>Gunneridae</taxon>
        <taxon>Pentapetalae</taxon>
        <taxon>rosids</taxon>
        <taxon>fabids</taxon>
        <taxon>Celastrales</taxon>
        <taxon>Celastraceae</taxon>
        <taxon>Tripterygium</taxon>
    </lineage>
</organism>
<feature type="domain" description="PX" evidence="12">
    <location>
        <begin position="95"/>
        <end position="212"/>
    </location>
</feature>
<dbReference type="FunCoup" id="A0A7J7BYH1">
    <property type="interactions" value="1344"/>
</dbReference>
<evidence type="ECO:0000256" key="4">
    <source>
        <dbReference type="ARBA" id="ARBA00022490"/>
    </source>
</evidence>
<keyword evidence="7 10" id="KW-0175">Coiled coil</keyword>
<dbReference type="SMART" id="SM00312">
    <property type="entry name" value="PX"/>
    <property type="match status" value="1"/>
</dbReference>
<keyword evidence="3" id="KW-0813">Transport</keyword>
<dbReference type="PANTHER" id="PTHR46856:SF3">
    <property type="entry name" value="PX DOMAIN-CONTAINING PROTEIN EREX"/>
    <property type="match status" value="1"/>
</dbReference>
<dbReference type="PROSITE" id="PS50195">
    <property type="entry name" value="PX"/>
    <property type="match status" value="1"/>
</dbReference>
<evidence type="ECO:0000256" key="5">
    <source>
        <dbReference type="ARBA" id="ARBA00022753"/>
    </source>
</evidence>
<keyword evidence="14" id="KW-1185">Reference proteome</keyword>
<dbReference type="SUPFAM" id="SSF64268">
    <property type="entry name" value="PX domain"/>
    <property type="match status" value="1"/>
</dbReference>
<dbReference type="GO" id="GO:0010008">
    <property type="term" value="C:endosome membrane"/>
    <property type="evidence" value="ECO:0007669"/>
    <property type="project" value="UniProtKB-SubCell"/>
</dbReference>
<keyword evidence="4" id="KW-0963">Cytoplasm</keyword>
<evidence type="ECO:0000256" key="11">
    <source>
        <dbReference type="SAM" id="MobiDB-lite"/>
    </source>
</evidence>
<evidence type="ECO:0000256" key="6">
    <source>
        <dbReference type="ARBA" id="ARBA00022927"/>
    </source>
</evidence>
<dbReference type="InParanoid" id="A0A7J7BYH1"/>
<dbReference type="GO" id="GO:0005829">
    <property type="term" value="C:cytosol"/>
    <property type="evidence" value="ECO:0007669"/>
    <property type="project" value="UniProtKB-SubCell"/>
</dbReference>
<dbReference type="Proteomes" id="UP000593562">
    <property type="component" value="Unassembled WGS sequence"/>
</dbReference>
<dbReference type="InterPro" id="IPR044588">
    <property type="entry name" value="EREX-like"/>
</dbReference>
<dbReference type="PANTHER" id="PTHR46856">
    <property type="entry name" value="PX DOMAIN-CONTAINING PROTEIN EREL1-RELATED"/>
    <property type="match status" value="1"/>
</dbReference>
<dbReference type="InterPro" id="IPR036871">
    <property type="entry name" value="PX_dom_sf"/>
</dbReference>
<comment type="subcellular location">
    <subcellularLocation>
        <location evidence="2">Cytoplasm</location>
        <location evidence="2">Cytosol</location>
    </subcellularLocation>
    <subcellularLocation>
        <location evidence="1">Endosome membrane</location>
        <topology evidence="1">Peripheral membrane protein</topology>
    </subcellularLocation>
</comment>
<dbReference type="FunFam" id="3.30.1520.10:FF:000060">
    <property type="entry name" value="Phox (PX) domain-containing protein"/>
    <property type="match status" value="1"/>
</dbReference>
<dbReference type="AlphaFoldDB" id="A0A7J7BYH1"/>
<dbReference type="GO" id="GO:0035091">
    <property type="term" value="F:phosphatidylinositol binding"/>
    <property type="evidence" value="ECO:0007669"/>
    <property type="project" value="InterPro"/>
</dbReference>
<evidence type="ECO:0000256" key="7">
    <source>
        <dbReference type="ARBA" id="ARBA00023054"/>
    </source>
</evidence>